<feature type="compositionally biased region" description="Low complexity" evidence="2">
    <location>
        <begin position="123"/>
        <end position="136"/>
    </location>
</feature>
<feature type="region of interest" description="Disordered" evidence="2">
    <location>
        <begin position="850"/>
        <end position="894"/>
    </location>
</feature>
<dbReference type="InterPro" id="IPR037000">
    <property type="entry name" value="Ski_DNA-bd_sf"/>
</dbReference>
<dbReference type="Pfam" id="PF02437">
    <property type="entry name" value="Ski_Sno_DHD"/>
    <property type="match status" value="1"/>
</dbReference>
<dbReference type="InterPro" id="IPR003380">
    <property type="entry name" value="SKI/SNO/DAC"/>
</dbReference>
<feature type="compositionally biased region" description="Low complexity" evidence="2">
    <location>
        <begin position="300"/>
        <end position="309"/>
    </location>
</feature>
<feature type="compositionally biased region" description="Basic and acidic residues" evidence="2">
    <location>
        <begin position="880"/>
        <end position="894"/>
    </location>
</feature>
<dbReference type="AlphaFoldDB" id="A0ABD0LBR6"/>
<dbReference type="SUPFAM" id="SSF46955">
    <property type="entry name" value="Putative DNA-binding domain"/>
    <property type="match status" value="1"/>
</dbReference>
<gene>
    <name evidence="4" type="ORF">BaRGS_00011817</name>
</gene>
<feature type="compositionally biased region" description="Basic and acidic residues" evidence="2">
    <location>
        <begin position="146"/>
        <end position="156"/>
    </location>
</feature>
<dbReference type="PANTHER" id="PTHR10005">
    <property type="entry name" value="SKI ONCOGENE-RELATED"/>
    <property type="match status" value="1"/>
</dbReference>
<dbReference type="InterPro" id="IPR014890">
    <property type="entry name" value="c-SKI_SMAD4-bd_dom"/>
</dbReference>
<feature type="region of interest" description="Disordered" evidence="2">
    <location>
        <begin position="217"/>
        <end position="365"/>
    </location>
</feature>
<feature type="region of interest" description="Disordered" evidence="2">
    <location>
        <begin position="790"/>
        <end position="821"/>
    </location>
</feature>
<feature type="compositionally biased region" description="Basic and acidic residues" evidence="2">
    <location>
        <begin position="356"/>
        <end position="365"/>
    </location>
</feature>
<evidence type="ECO:0000256" key="1">
    <source>
        <dbReference type="ARBA" id="ARBA00009513"/>
    </source>
</evidence>
<dbReference type="InterPro" id="IPR010919">
    <property type="entry name" value="SAND-like_dom_sf"/>
</dbReference>
<dbReference type="Gene3D" id="3.10.260.20">
    <property type="entry name" value="Ski"/>
    <property type="match status" value="1"/>
</dbReference>
<dbReference type="InterPro" id="IPR009061">
    <property type="entry name" value="DNA-bd_dom_put_sf"/>
</dbReference>
<name>A0ABD0LBR6_9CAEN</name>
<reference evidence="4 5" key="1">
    <citation type="journal article" date="2023" name="Sci. Data">
        <title>Genome assembly of the Korean intertidal mud-creeper Batillaria attramentaria.</title>
        <authorList>
            <person name="Patra A.K."/>
            <person name="Ho P.T."/>
            <person name="Jun S."/>
            <person name="Lee S.J."/>
            <person name="Kim Y."/>
            <person name="Won Y.J."/>
        </authorList>
    </citation>
    <scope>NUCLEOTIDE SEQUENCE [LARGE SCALE GENOMIC DNA]</scope>
    <source>
        <strain evidence="4">Wonlab-2016</strain>
    </source>
</reference>
<dbReference type="PANTHER" id="PTHR10005:SF26">
    <property type="entry name" value="CORL"/>
    <property type="match status" value="1"/>
</dbReference>
<dbReference type="SMART" id="SM01046">
    <property type="entry name" value="c-SKI_SMAD_bind"/>
    <property type="match status" value="1"/>
</dbReference>
<feature type="compositionally biased region" description="Polar residues" evidence="2">
    <location>
        <begin position="218"/>
        <end position="228"/>
    </location>
</feature>
<sequence>MSDNNEEASVCGFKTVVVVVSSPESCPGLAKYHPAGASLCHRTDTGPRSINQSRRHFWHLASGTVSLEWLANDQFHFVSEMMRKYVLASAKHCTHLKAYKGLHCNLLLMECYLSRQLHEPFSSASTGLSSTQSSSGDQHTQNMDIKSNDSTRKRENPCANDQKYACMDTQSSTERQRNKGGIWQPVPDDMHLSGDKDGQQKEDKTVCNIAIKDPLAVGSSTHTETSTDAETERIDARTLHSVNNPSEPEDPSNVDVTTTDVTEAVPSPERAGKGFCDENNDDQTSLRKATGAGWISPVPSDDASLGSDLHSSDHHGKSSPKTTGSKDRERKIEDSEVSLQDSSGFPDKSPSTGKGGSKEESGTGWEEERVGRVVLFGVPIVSLHVQGGERLCLAQISSLLLQDFSYNEIHNRRVALGITCLQCTPSQLEVLRRAGAMPVSSRRCGLITKREAERLVRSFIADVPPPRLPDNFTFKVRHSCGWGCEGVFVPARYNSSRAKCIKCSACHAYFSPNKFIFHFHRTPSATYRHPDAANFNSWRRHLELAHDGNDERLLHVWEDVKAMFNGGCRKRFSVSSSSSIFSPGHSSSHTSLSSSSRESFSSSTLRRNFSVSDNPSPYVLSQPPVQKDARNSRISSATQNTKPISQMSSHLPIGAGGPSLLPYTNLAGPHHALFNPGLGSVVSYGEFLRSMSLPYTSNNVMASTANAGFMQDWYRSHPGSLLPGNSPGVFGGTPYPLPYFGYSPYVAPPKDGHDRNQACFRQSLSAIPNFSIRNENAQFVMNNTNVCDQDSNTGFHNATSERRNSSVPPERENNNKQNAEEDRTVLLEVNENATSQDSFCKETSANCEELGKASESPEKAGGEGEGKDLKVKDVSSSSGDKTREDVDNRIASKKAGEDLQSTIYADKTPVCKARDEKSDLLQKDTESLLELFEESENIDMFLQLPMDRLRRLLKTAKTKSQAVEREHQKITGDD</sequence>
<feature type="compositionally biased region" description="Basic and acidic residues" evidence="2">
    <location>
        <begin position="850"/>
        <end position="873"/>
    </location>
</feature>
<feature type="compositionally biased region" description="Basic and acidic residues" evidence="2">
    <location>
        <begin position="188"/>
        <end position="201"/>
    </location>
</feature>
<dbReference type="Gene3D" id="3.10.390.10">
    <property type="entry name" value="SAND domain-like"/>
    <property type="match status" value="1"/>
</dbReference>
<feature type="region of interest" description="Disordered" evidence="2">
    <location>
        <begin position="123"/>
        <end position="201"/>
    </location>
</feature>
<feature type="compositionally biased region" description="Basic and acidic residues" evidence="2">
    <location>
        <begin position="324"/>
        <end position="334"/>
    </location>
</feature>
<evidence type="ECO:0000313" key="5">
    <source>
        <dbReference type="Proteomes" id="UP001519460"/>
    </source>
</evidence>
<evidence type="ECO:0000259" key="3">
    <source>
        <dbReference type="SMART" id="SM01046"/>
    </source>
</evidence>
<protein>
    <recommendedName>
        <fullName evidence="3">c-SKI SMAD4-binding domain-containing protein</fullName>
    </recommendedName>
</protein>
<feature type="region of interest" description="Disordered" evidence="2">
    <location>
        <begin position="577"/>
        <end position="597"/>
    </location>
</feature>
<evidence type="ECO:0000256" key="2">
    <source>
        <dbReference type="SAM" id="MobiDB-lite"/>
    </source>
</evidence>
<feature type="region of interest" description="Disordered" evidence="2">
    <location>
        <begin position="613"/>
        <end position="648"/>
    </location>
</feature>
<dbReference type="EMBL" id="JACVVK020000063">
    <property type="protein sequence ID" value="KAK7496837.1"/>
    <property type="molecule type" value="Genomic_DNA"/>
</dbReference>
<feature type="domain" description="c-SKI SMAD4-binding" evidence="3">
    <location>
        <begin position="473"/>
        <end position="565"/>
    </location>
</feature>
<feature type="compositionally biased region" description="Basic and acidic residues" evidence="2">
    <location>
        <begin position="799"/>
        <end position="821"/>
    </location>
</feature>
<comment type="caution">
    <text evidence="4">The sequence shown here is derived from an EMBL/GenBank/DDBJ whole genome shotgun (WGS) entry which is preliminary data.</text>
</comment>
<comment type="similarity">
    <text evidence="1">Belongs to the SKI family.</text>
</comment>
<dbReference type="SUPFAM" id="SSF63763">
    <property type="entry name" value="SAND domain-like"/>
    <property type="match status" value="1"/>
</dbReference>
<dbReference type="Pfam" id="PF08782">
    <property type="entry name" value="c-SKI_SMAD_bind"/>
    <property type="match status" value="1"/>
</dbReference>
<organism evidence="4 5">
    <name type="scientific">Batillaria attramentaria</name>
    <dbReference type="NCBI Taxonomy" id="370345"/>
    <lineage>
        <taxon>Eukaryota</taxon>
        <taxon>Metazoa</taxon>
        <taxon>Spiralia</taxon>
        <taxon>Lophotrochozoa</taxon>
        <taxon>Mollusca</taxon>
        <taxon>Gastropoda</taxon>
        <taxon>Caenogastropoda</taxon>
        <taxon>Sorbeoconcha</taxon>
        <taxon>Cerithioidea</taxon>
        <taxon>Batillariidae</taxon>
        <taxon>Batillaria</taxon>
    </lineage>
</organism>
<proteinExistence type="inferred from homology"/>
<keyword evidence="5" id="KW-1185">Reference proteome</keyword>
<feature type="compositionally biased region" description="Polar residues" evidence="2">
    <location>
        <begin position="632"/>
        <end position="648"/>
    </location>
</feature>
<dbReference type="InterPro" id="IPR023216">
    <property type="entry name" value="Tscrpt_reg_SKI_SnoN"/>
</dbReference>
<dbReference type="Proteomes" id="UP001519460">
    <property type="component" value="Unassembled WGS sequence"/>
</dbReference>
<evidence type="ECO:0000313" key="4">
    <source>
        <dbReference type="EMBL" id="KAK7496837.1"/>
    </source>
</evidence>
<accession>A0ABD0LBR6</accession>